<proteinExistence type="inferred from homology"/>
<dbReference type="Gene3D" id="2.10.230.10">
    <property type="entry name" value="Heat shock protein DnaJ, cysteine-rich domain"/>
    <property type="match status" value="1"/>
</dbReference>
<keyword evidence="1 9" id="KW-0963">Cytoplasm</keyword>
<dbReference type="SUPFAM" id="SSF46565">
    <property type="entry name" value="Chaperone J-domain"/>
    <property type="match status" value="1"/>
</dbReference>
<comment type="domain">
    <text evidence="9">The J domain is necessary and sufficient to stimulate DnaK ATPase activity. Zinc center 1 plays an important role in the autonomous, DnaK-independent chaperone activity of DnaJ. Zinc center 2 is essential for interaction with DnaK and for DnaJ activity.</text>
</comment>
<comment type="subcellular location">
    <subcellularLocation>
        <location evidence="9">Cytoplasm</location>
    </subcellularLocation>
</comment>
<organism evidence="13 14">
    <name type="scientific">Ureaplasma miroungigenitalium</name>
    <dbReference type="NCBI Taxonomy" id="1042321"/>
    <lineage>
        <taxon>Bacteria</taxon>
        <taxon>Bacillati</taxon>
        <taxon>Mycoplasmatota</taxon>
        <taxon>Mycoplasmoidales</taxon>
        <taxon>Mycoplasmoidaceae</taxon>
        <taxon>Ureaplasma</taxon>
    </lineage>
</organism>
<dbReference type="EMBL" id="JAOXHL010000001">
    <property type="protein sequence ID" value="MCV3728354.1"/>
    <property type="molecule type" value="Genomic_DNA"/>
</dbReference>
<dbReference type="SUPFAM" id="SSF57938">
    <property type="entry name" value="DnaJ/Hsp40 cysteine-rich domain"/>
    <property type="match status" value="1"/>
</dbReference>
<dbReference type="PROSITE" id="PS50076">
    <property type="entry name" value="DNAJ_2"/>
    <property type="match status" value="1"/>
</dbReference>
<accession>A0ABT3BM93</accession>
<dbReference type="InterPro" id="IPR036869">
    <property type="entry name" value="J_dom_sf"/>
</dbReference>
<keyword evidence="2 9" id="KW-0235">DNA replication</keyword>
<evidence type="ECO:0000256" key="7">
    <source>
        <dbReference type="ARBA" id="ARBA00023016"/>
    </source>
</evidence>
<feature type="binding site" evidence="9">
    <location>
        <position position="191"/>
    </location>
    <ligand>
        <name>Zn(2+)</name>
        <dbReference type="ChEBI" id="CHEBI:29105"/>
        <label>2</label>
    </ligand>
</feature>
<feature type="zinc finger region" description="CR-type" evidence="10">
    <location>
        <begin position="132"/>
        <end position="214"/>
    </location>
</feature>
<dbReference type="CDD" id="cd10747">
    <property type="entry name" value="DnaJ_C"/>
    <property type="match status" value="1"/>
</dbReference>
<keyword evidence="7 9" id="KW-0346">Stress response</keyword>
<evidence type="ECO:0000256" key="10">
    <source>
        <dbReference type="PROSITE-ProRule" id="PRU00546"/>
    </source>
</evidence>
<keyword evidence="4 9" id="KW-0677">Repeat</keyword>
<feature type="binding site" evidence="9">
    <location>
        <position position="145"/>
    </location>
    <ligand>
        <name>Zn(2+)</name>
        <dbReference type="ChEBI" id="CHEBI:29105"/>
        <label>1</label>
    </ligand>
</feature>
<feature type="binding site" evidence="9">
    <location>
        <position position="188"/>
    </location>
    <ligand>
        <name>Zn(2+)</name>
        <dbReference type="ChEBI" id="CHEBI:29105"/>
        <label>2</label>
    </ligand>
</feature>
<comment type="function">
    <text evidence="9">Participates actively in the response to hyperosmotic and heat shock by preventing the aggregation of stress-denatured proteins and by disaggregating proteins, also in an autonomous, DnaK-independent fashion. Unfolded proteins bind initially to DnaJ; upon interaction with the DnaJ-bound protein, DnaK hydrolyzes its bound ATP, resulting in the formation of a stable complex. GrpE releases ADP from DnaK; ATP binding to DnaK triggers the release of the substrate protein, thus completing the reaction cycle. Several rounds of ATP-dependent interactions between DnaJ, DnaK and GrpE are required for fully efficient folding. Also involved, together with DnaK and GrpE, in the DNA replication of plasmids through activation of initiation proteins.</text>
</comment>
<feature type="binding site" evidence="9">
    <location>
        <position position="165"/>
    </location>
    <ligand>
        <name>Zn(2+)</name>
        <dbReference type="ChEBI" id="CHEBI:29105"/>
        <label>2</label>
    </ligand>
</feature>
<evidence type="ECO:0000256" key="5">
    <source>
        <dbReference type="ARBA" id="ARBA00022771"/>
    </source>
</evidence>
<dbReference type="RefSeq" id="WP_263821679.1">
    <property type="nucleotide sequence ID" value="NZ_JAOXHL010000001.1"/>
</dbReference>
<comment type="caution">
    <text evidence="13">The sequence shown here is derived from an EMBL/GenBank/DDBJ whole genome shotgun (WGS) entry which is preliminary data.</text>
</comment>
<dbReference type="SMART" id="SM00271">
    <property type="entry name" value="DnaJ"/>
    <property type="match status" value="1"/>
</dbReference>
<evidence type="ECO:0000256" key="6">
    <source>
        <dbReference type="ARBA" id="ARBA00022833"/>
    </source>
</evidence>
<dbReference type="Gene3D" id="2.60.260.20">
    <property type="entry name" value="Urease metallochaperone UreE, N-terminal domain"/>
    <property type="match status" value="2"/>
</dbReference>
<evidence type="ECO:0000256" key="8">
    <source>
        <dbReference type="ARBA" id="ARBA00023186"/>
    </source>
</evidence>
<feature type="binding site" evidence="9">
    <location>
        <position position="162"/>
    </location>
    <ligand>
        <name>Zn(2+)</name>
        <dbReference type="ChEBI" id="CHEBI:29105"/>
        <label>2</label>
    </ligand>
</feature>
<dbReference type="Pfam" id="PF01556">
    <property type="entry name" value="DnaJ_C"/>
    <property type="match status" value="1"/>
</dbReference>
<dbReference type="Gene3D" id="1.10.287.110">
    <property type="entry name" value="DnaJ domain"/>
    <property type="match status" value="1"/>
</dbReference>
<keyword evidence="14" id="KW-1185">Reference proteome</keyword>
<evidence type="ECO:0000313" key="14">
    <source>
        <dbReference type="Proteomes" id="UP001208245"/>
    </source>
</evidence>
<dbReference type="PRINTS" id="PR00625">
    <property type="entry name" value="JDOMAIN"/>
</dbReference>
<gene>
    <name evidence="9" type="primary">dnaJ</name>
    <name evidence="13" type="ORF">OF376_00960</name>
</gene>
<evidence type="ECO:0000256" key="4">
    <source>
        <dbReference type="ARBA" id="ARBA00022737"/>
    </source>
</evidence>
<dbReference type="Proteomes" id="UP001208245">
    <property type="component" value="Unassembled WGS sequence"/>
</dbReference>
<comment type="subunit">
    <text evidence="9">Homodimer.</text>
</comment>
<reference evidence="13 14" key="1">
    <citation type="journal article" date="2020" name="Int. J. Syst. Evol. Microbiol.">
        <title>Ureaplasma miroungigenitalium sp. nov. isolated from northern elephant seals (Mirounga angustirostris) and Ureaplasma zalophigenitalium sp. nov. isolated from California sea lions (Zalophus californianus).</title>
        <authorList>
            <person name="Volokhov D.V."/>
            <person name="Gulland F.M."/>
            <person name="Gao Y."/>
            <person name="Chizhikov V.E."/>
        </authorList>
    </citation>
    <scope>NUCLEOTIDE SEQUENCE [LARGE SCALE GENOMIC DNA]</scope>
    <source>
        <strain evidence="13 14">ES3182-GEN</strain>
    </source>
</reference>
<dbReference type="InterPro" id="IPR002939">
    <property type="entry name" value="DnaJ_C"/>
</dbReference>
<feature type="binding site" evidence="9">
    <location>
        <position position="202"/>
    </location>
    <ligand>
        <name>Zn(2+)</name>
        <dbReference type="ChEBI" id="CHEBI:29105"/>
        <label>1</label>
    </ligand>
</feature>
<evidence type="ECO:0000313" key="13">
    <source>
        <dbReference type="EMBL" id="MCV3728354.1"/>
    </source>
</evidence>
<dbReference type="InterPro" id="IPR018253">
    <property type="entry name" value="DnaJ_domain_CS"/>
</dbReference>
<feature type="domain" description="CR-type" evidence="12">
    <location>
        <begin position="132"/>
        <end position="214"/>
    </location>
</feature>
<dbReference type="PROSITE" id="PS00636">
    <property type="entry name" value="DNAJ_1"/>
    <property type="match status" value="1"/>
</dbReference>
<keyword evidence="5 9" id="KW-0863">Zinc-finger</keyword>
<evidence type="ECO:0000256" key="1">
    <source>
        <dbReference type="ARBA" id="ARBA00022490"/>
    </source>
</evidence>
<evidence type="ECO:0000259" key="11">
    <source>
        <dbReference type="PROSITE" id="PS50076"/>
    </source>
</evidence>
<dbReference type="HAMAP" id="MF_01152">
    <property type="entry name" value="DnaJ"/>
    <property type="match status" value="1"/>
</dbReference>
<feature type="binding site" evidence="9">
    <location>
        <position position="148"/>
    </location>
    <ligand>
        <name>Zn(2+)</name>
        <dbReference type="ChEBI" id="CHEBI:29105"/>
        <label>1</label>
    </ligand>
</feature>
<sequence length="372" mass="42176">MSKRDYYEVLGVSKTATQDEIKKAFRKLAKEYHPDKNDSHDAENRFKEINEAYEVLSDETKRANYDRFGHDAANQGFHQQGGFGGFGGFEDIFSSFFNTGAARGFNSFEEEEEIQGDIHLALRLTFFEAIKGTTKEIQYDRQVTCDECHGVGAPSVADISTCATCHGSGQVVFQTQTAFGVFQQQAACDTCRGRGKTNKNPCKKCRGNKTIKTPTKISLVIEPNTLDQEKQKISRKGNNVNGVEHDLYLHINVIPHQYFKTNKLDLYITVLVDPFVCLVGGEVEFVTAYNKHSFNIPANTKDGKQFQIKGIGLKNRKNNLFNKKQGDAYITIKYAKTKKMTPEQLAFIQNMNKQKNPEVEDYNNKWLKEVQK</sequence>
<evidence type="ECO:0000256" key="2">
    <source>
        <dbReference type="ARBA" id="ARBA00022705"/>
    </source>
</evidence>
<dbReference type="PANTHER" id="PTHR43096:SF48">
    <property type="entry name" value="CHAPERONE PROTEIN DNAJ"/>
    <property type="match status" value="1"/>
</dbReference>
<comment type="cofactor">
    <cofactor evidence="9">
        <name>Zn(2+)</name>
        <dbReference type="ChEBI" id="CHEBI:29105"/>
    </cofactor>
    <text evidence="9">Binds 2 Zn(2+) ions per monomer.</text>
</comment>
<dbReference type="Pfam" id="PF00226">
    <property type="entry name" value="DnaJ"/>
    <property type="match status" value="1"/>
</dbReference>
<dbReference type="PANTHER" id="PTHR43096">
    <property type="entry name" value="DNAJ HOMOLOG 1, MITOCHONDRIAL-RELATED"/>
    <property type="match status" value="1"/>
</dbReference>
<keyword evidence="3 9" id="KW-0479">Metal-binding</keyword>
<dbReference type="CDD" id="cd10719">
    <property type="entry name" value="DnaJ_zf"/>
    <property type="match status" value="1"/>
</dbReference>
<keyword evidence="8 9" id="KW-0143">Chaperone</keyword>
<dbReference type="CDD" id="cd06257">
    <property type="entry name" value="DnaJ"/>
    <property type="match status" value="1"/>
</dbReference>
<feature type="binding site" evidence="9">
    <location>
        <position position="205"/>
    </location>
    <ligand>
        <name>Zn(2+)</name>
        <dbReference type="ChEBI" id="CHEBI:29105"/>
        <label>1</label>
    </ligand>
</feature>
<evidence type="ECO:0000256" key="3">
    <source>
        <dbReference type="ARBA" id="ARBA00022723"/>
    </source>
</evidence>
<dbReference type="Pfam" id="PF00684">
    <property type="entry name" value="DnaJ_CXXCXGXG"/>
    <property type="match status" value="1"/>
</dbReference>
<dbReference type="InterPro" id="IPR036410">
    <property type="entry name" value="HSP_DnaJ_Cys-rich_dom_sf"/>
</dbReference>
<dbReference type="InterPro" id="IPR008971">
    <property type="entry name" value="HSP40/DnaJ_pept-bd"/>
</dbReference>
<keyword evidence="6 9" id="KW-0862">Zinc</keyword>
<evidence type="ECO:0000256" key="9">
    <source>
        <dbReference type="HAMAP-Rule" id="MF_01152"/>
    </source>
</evidence>
<dbReference type="InterPro" id="IPR001305">
    <property type="entry name" value="HSP_DnaJ_Cys-rich_dom"/>
</dbReference>
<dbReference type="PROSITE" id="PS51188">
    <property type="entry name" value="ZF_CR"/>
    <property type="match status" value="1"/>
</dbReference>
<dbReference type="SUPFAM" id="SSF49493">
    <property type="entry name" value="HSP40/DnaJ peptide-binding domain"/>
    <property type="match status" value="2"/>
</dbReference>
<comment type="caution">
    <text evidence="9">Lacks conserved residue(s) required for the propagation of feature annotation.</text>
</comment>
<comment type="similarity">
    <text evidence="9">Belongs to the DnaJ family.</text>
</comment>
<dbReference type="InterPro" id="IPR001623">
    <property type="entry name" value="DnaJ_domain"/>
</dbReference>
<evidence type="ECO:0000259" key="12">
    <source>
        <dbReference type="PROSITE" id="PS51188"/>
    </source>
</evidence>
<name>A0ABT3BM93_9BACT</name>
<protein>
    <recommendedName>
        <fullName evidence="9">Chaperone protein DnaJ</fullName>
    </recommendedName>
</protein>
<feature type="domain" description="J" evidence="11">
    <location>
        <begin position="5"/>
        <end position="69"/>
    </location>
</feature>
<dbReference type="InterPro" id="IPR012724">
    <property type="entry name" value="DnaJ"/>
</dbReference>